<evidence type="ECO:0000313" key="3">
    <source>
        <dbReference type="Proteomes" id="UP000187074"/>
    </source>
</evidence>
<evidence type="ECO:0000313" key="2">
    <source>
        <dbReference type="EMBL" id="OME95249.1"/>
    </source>
</evidence>
<dbReference type="Proteomes" id="UP000187074">
    <property type="component" value="Unassembled WGS sequence"/>
</dbReference>
<dbReference type="PANTHER" id="PTHR33990">
    <property type="entry name" value="PROTEIN YJDN-RELATED"/>
    <property type="match status" value="1"/>
</dbReference>
<accession>A0A1R1B6U2</accession>
<dbReference type="CDD" id="cd06588">
    <property type="entry name" value="PhnB_like"/>
    <property type="match status" value="1"/>
</dbReference>
<dbReference type="GeneID" id="95376430"/>
<dbReference type="InterPro" id="IPR028973">
    <property type="entry name" value="PhnB-like"/>
</dbReference>
<dbReference type="PANTHER" id="PTHR33990:SF2">
    <property type="entry name" value="PHNB-LIKE DOMAIN-CONTAINING PROTEIN"/>
    <property type="match status" value="1"/>
</dbReference>
<feature type="domain" description="PhnB-like" evidence="1">
    <location>
        <begin position="6"/>
        <end position="123"/>
    </location>
</feature>
<name>A0A1R1B6U2_PAELA</name>
<dbReference type="OrthoDB" id="9806473at2"/>
<proteinExistence type="predicted"/>
<dbReference type="PIRSF" id="PIRSF021700">
    <property type="entry name" value="3_dmu_93_MTrfase"/>
    <property type="match status" value="1"/>
</dbReference>
<protein>
    <recommendedName>
        <fullName evidence="1">PhnB-like domain-containing protein</fullName>
    </recommendedName>
</protein>
<evidence type="ECO:0000259" key="1">
    <source>
        <dbReference type="Pfam" id="PF06983"/>
    </source>
</evidence>
<sequence>MNNKIQKITPNLWFDTQAEQAAELYTSIFKNSKIGRITHHGKDNHGIPEGTVMTVEFQLDGQEFVALNGGPYFKFTEAISFIVNCEDQDELDYFWEKLSEGGDEKAQNCGWLKDKYGVSWQIIPSTLTEMVSDPDPEKSERVMKALLQTKSKIDIKTLMQAYEG</sequence>
<gene>
    <name evidence="2" type="ORF">BK123_09260</name>
</gene>
<comment type="caution">
    <text evidence="2">The sequence shown here is derived from an EMBL/GenBank/DDBJ whole genome shotgun (WGS) entry which is preliminary data.</text>
</comment>
<dbReference type="SUPFAM" id="SSF54593">
    <property type="entry name" value="Glyoxalase/Bleomycin resistance protein/Dihydroxybiphenyl dioxygenase"/>
    <property type="match status" value="1"/>
</dbReference>
<organism evidence="2 3">
    <name type="scientific">Paenibacillus lautus</name>
    <name type="common">Bacillus lautus</name>
    <dbReference type="NCBI Taxonomy" id="1401"/>
    <lineage>
        <taxon>Bacteria</taxon>
        <taxon>Bacillati</taxon>
        <taxon>Bacillota</taxon>
        <taxon>Bacilli</taxon>
        <taxon>Bacillales</taxon>
        <taxon>Paenibacillaceae</taxon>
        <taxon>Paenibacillus</taxon>
    </lineage>
</organism>
<dbReference type="InterPro" id="IPR029068">
    <property type="entry name" value="Glyas_Bleomycin-R_OHBP_Dase"/>
</dbReference>
<dbReference type="Pfam" id="PF06983">
    <property type="entry name" value="3-dmu-9_3-mt"/>
    <property type="match status" value="1"/>
</dbReference>
<dbReference type="AlphaFoldDB" id="A0A1R1B6U2"/>
<reference evidence="2 3" key="1">
    <citation type="submission" date="2016-11" db="EMBL/GenBank/DDBJ databases">
        <title>Paenibacillus species isolates.</title>
        <authorList>
            <person name="Beno S.M."/>
        </authorList>
    </citation>
    <scope>NUCLEOTIDE SEQUENCE [LARGE SCALE GENOMIC DNA]</scope>
    <source>
        <strain evidence="2 3">FSL F4-0100</strain>
    </source>
</reference>
<dbReference type="STRING" id="1401.BK123_09260"/>
<dbReference type="InterPro" id="IPR009725">
    <property type="entry name" value="3_dmu_93_MTrfase"/>
</dbReference>
<dbReference type="RefSeq" id="WP_042226070.1">
    <property type="nucleotide sequence ID" value="NZ_JBCMZZ010000008.1"/>
</dbReference>
<dbReference type="Gene3D" id="3.10.180.10">
    <property type="entry name" value="2,3-Dihydroxybiphenyl 1,2-Dioxygenase, domain 1"/>
    <property type="match status" value="1"/>
</dbReference>
<dbReference type="EMBL" id="MRTF01000002">
    <property type="protein sequence ID" value="OME95249.1"/>
    <property type="molecule type" value="Genomic_DNA"/>
</dbReference>